<feature type="compositionally biased region" description="Basic residues" evidence="1">
    <location>
        <begin position="71"/>
        <end position="81"/>
    </location>
</feature>
<feature type="compositionally biased region" description="Basic residues" evidence="1">
    <location>
        <begin position="54"/>
        <end position="63"/>
    </location>
</feature>
<accession>A0A6B0UWZ9</accession>
<evidence type="ECO:0000256" key="1">
    <source>
        <dbReference type="SAM" id="MobiDB-lite"/>
    </source>
</evidence>
<sequence length="163" mass="18827">MTEGSRKLKPYLHCLATAFCCRAGQAKPMGPSEQSFAGRDAFSMSRWQSSTAAKGRRQARHTRKVTEHQWPSKKHRAPRHTKTLKFHTSLPCILIFVWKGNKKGNKRQEKKKQKISYRQCREMLSSTRSRMSVSWPNEKECTNKNVSWKTRETGADKVSQMLG</sequence>
<proteinExistence type="predicted"/>
<dbReference type="AlphaFoldDB" id="A0A6B0UWZ9"/>
<reference evidence="2" key="1">
    <citation type="submission" date="2019-12" db="EMBL/GenBank/DDBJ databases">
        <title>An insight into the sialome of adult female Ixodes ricinus ticks feeding for 6 days.</title>
        <authorList>
            <person name="Perner J."/>
            <person name="Ribeiro J.M.C."/>
        </authorList>
    </citation>
    <scope>NUCLEOTIDE SEQUENCE</scope>
    <source>
        <strain evidence="2">Semi-engorged</strain>
        <tissue evidence="2">Salivary glands</tissue>
    </source>
</reference>
<name>A0A6B0UWZ9_IXORI</name>
<evidence type="ECO:0000313" key="2">
    <source>
        <dbReference type="EMBL" id="MXU94443.1"/>
    </source>
</evidence>
<organism evidence="2">
    <name type="scientific">Ixodes ricinus</name>
    <name type="common">Common tick</name>
    <name type="synonym">Acarus ricinus</name>
    <dbReference type="NCBI Taxonomy" id="34613"/>
    <lineage>
        <taxon>Eukaryota</taxon>
        <taxon>Metazoa</taxon>
        <taxon>Ecdysozoa</taxon>
        <taxon>Arthropoda</taxon>
        <taxon>Chelicerata</taxon>
        <taxon>Arachnida</taxon>
        <taxon>Acari</taxon>
        <taxon>Parasitiformes</taxon>
        <taxon>Ixodida</taxon>
        <taxon>Ixodoidea</taxon>
        <taxon>Ixodidae</taxon>
        <taxon>Ixodinae</taxon>
        <taxon>Ixodes</taxon>
    </lineage>
</organism>
<dbReference type="EMBL" id="GIFC01012360">
    <property type="protein sequence ID" value="MXU94443.1"/>
    <property type="molecule type" value="Transcribed_RNA"/>
</dbReference>
<feature type="region of interest" description="Disordered" evidence="1">
    <location>
        <begin position="47"/>
        <end position="81"/>
    </location>
</feature>
<protein>
    <submittedName>
        <fullName evidence="2">Uncharacterized protein</fullName>
    </submittedName>
</protein>